<feature type="compositionally biased region" description="Gly residues" evidence="2">
    <location>
        <begin position="321"/>
        <end position="331"/>
    </location>
</feature>
<sequence>MCACVLRLNGREISLRECEGELNTVREMLSSVCRAIESQGAEGVPKSDDKGWTVMGPLGAVQRSVVTINRQLHNLWERMEALRRENSVLDQRLEGEVKNQKKTQAELYASKAQEANLLRAREVAEMQLDVNNQAKRVMEVEVARMRTELAQAWNQIGSLKEAEASLSSDVERLKPFEPRCRELEFKKEDLERMLHVSSQSLEAAQQDIDLLKQHEDFYKAEMDKNVAHIEDLMRQIKESNVALVENDGLKVEKRHTDKRVEELKAQLEAALRAHEATLHQLETAKFFLQGLDLTNPASEARVQSARHRQAGSRESSRPSSAGGGASEGLAGGSSNALWRPGTAPAHLMRALSSPSRSSRLASPSPRGRGNAGENVQYLDVSGLDTVEEEGKPAGKDEAELPPAVMEMMRGPAPPITPPSFEAPQIYPRPLSPVRRPISPTRRLPSASLAPRPFSPASRPMSAMSSNISIESSVSSVYGDDIPPEVVALLEARRVADKLQTKNAKWTKLKLEVMTAYCAKLKAALLTEVEARTAMELQLVQQEVMHAQEMVDRERYLSEQLLGSLRGHISRVQHEAAGELSEMRQQLTGVRDDLAHLASTSMAMGVGLKDLQARLTARRETSCQTAQSLSPEWAAFIQSFPEQEPVQPMSVGAICEAIVRIYVRSLPSVSSIPVWGDHDRSDTIYDAIMDHYTSRRAPGKFIEQYLQDLEGPIARLMRSVKLHCNNTRIGTFAYLAGLSPDGVVWPPATWHFLLHVLHCLRLLLAGTWHSTVKAWGSSQASMGSGPTGVNSGALIPVQAVYDLVGNLFNVQVPTDLEGSIARRLASIVVPSSTGLGVDMDALLLLLITEYNCGTCPRSALLYPRRLTDGALFNLFNLGGSNKQKDALADGRAASVLRAITSPSRQKVDTTAGVQYANGGFWIRGESQRKDPLAPSVFL</sequence>
<evidence type="ECO:0000256" key="2">
    <source>
        <dbReference type="SAM" id="MobiDB-lite"/>
    </source>
</evidence>
<feature type="compositionally biased region" description="Low complexity" evidence="2">
    <location>
        <begin position="443"/>
        <end position="461"/>
    </location>
</feature>
<dbReference type="PANTHER" id="PTHR31580">
    <property type="entry name" value="FILAMENT-LIKE PLANT PROTEIN 4"/>
    <property type="match status" value="1"/>
</dbReference>
<evidence type="ECO:0000313" key="4">
    <source>
        <dbReference type="Proteomes" id="UP000815325"/>
    </source>
</evidence>
<dbReference type="Proteomes" id="UP000815325">
    <property type="component" value="Unassembled WGS sequence"/>
</dbReference>
<gene>
    <name evidence="3" type="ORF">DUNSADRAFT_10035</name>
</gene>
<feature type="region of interest" description="Disordered" evidence="2">
    <location>
        <begin position="299"/>
        <end position="376"/>
    </location>
</feature>
<feature type="coiled-coil region" evidence="1">
    <location>
        <begin position="187"/>
        <end position="221"/>
    </location>
</feature>
<protein>
    <submittedName>
        <fullName evidence="3">Uncharacterized protein</fullName>
    </submittedName>
</protein>
<keyword evidence="1" id="KW-0175">Coiled coil</keyword>
<comment type="caution">
    <text evidence="3">The sequence shown here is derived from an EMBL/GenBank/DDBJ whole genome shotgun (WGS) entry which is preliminary data.</text>
</comment>
<reference evidence="3" key="1">
    <citation type="submission" date="2017-08" db="EMBL/GenBank/DDBJ databases">
        <authorList>
            <person name="Polle J.E."/>
            <person name="Barry K."/>
            <person name="Cushman J."/>
            <person name="Schmutz J."/>
            <person name="Tran D."/>
            <person name="Hathwaick L.T."/>
            <person name="Yim W.C."/>
            <person name="Jenkins J."/>
            <person name="Mckie-Krisberg Z.M."/>
            <person name="Prochnik S."/>
            <person name="Lindquist E."/>
            <person name="Dockter R.B."/>
            <person name="Adam C."/>
            <person name="Molina H."/>
            <person name="Bunkerborg J."/>
            <person name="Jin E."/>
            <person name="Buchheim M."/>
            <person name="Magnuson J."/>
        </authorList>
    </citation>
    <scope>NUCLEOTIDE SEQUENCE</scope>
    <source>
        <strain evidence="3">CCAP 19/18</strain>
    </source>
</reference>
<evidence type="ECO:0000256" key="1">
    <source>
        <dbReference type="SAM" id="Coils"/>
    </source>
</evidence>
<accession>A0ABQ7GG47</accession>
<dbReference type="PANTHER" id="PTHR31580:SF4">
    <property type="entry name" value="FILAMENT-LIKE PLANT PROTEIN 6"/>
    <property type="match status" value="1"/>
</dbReference>
<name>A0ABQ7GG47_DUNSA</name>
<dbReference type="EMBL" id="MU069802">
    <property type="protein sequence ID" value="KAF5833583.1"/>
    <property type="molecule type" value="Genomic_DNA"/>
</dbReference>
<evidence type="ECO:0000313" key="3">
    <source>
        <dbReference type="EMBL" id="KAF5833583.1"/>
    </source>
</evidence>
<feature type="compositionally biased region" description="Low complexity" evidence="2">
    <location>
        <begin position="349"/>
        <end position="368"/>
    </location>
</feature>
<organism evidence="3 4">
    <name type="scientific">Dunaliella salina</name>
    <name type="common">Green alga</name>
    <name type="synonym">Protococcus salinus</name>
    <dbReference type="NCBI Taxonomy" id="3046"/>
    <lineage>
        <taxon>Eukaryota</taxon>
        <taxon>Viridiplantae</taxon>
        <taxon>Chlorophyta</taxon>
        <taxon>core chlorophytes</taxon>
        <taxon>Chlorophyceae</taxon>
        <taxon>CS clade</taxon>
        <taxon>Chlamydomonadales</taxon>
        <taxon>Dunaliellaceae</taxon>
        <taxon>Dunaliella</taxon>
    </lineage>
</organism>
<proteinExistence type="predicted"/>
<keyword evidence="4" id="KW-1185">Reference proteome</keyword>
<feature type="region of interest" description="Disordered" evidence="2">
    <location>
        <begin position="426"/>
        <end position="461"/>
    </location>
</feature>
<feature type="coiled-coil region" evidence="1">
    <location>
        <begin position="246"/>
        <end position="284"/>
    </location>
</feature>